<dbReference type="OrthoDB" id="3729307at2759"/>
<name>A0A8E2EK78_9PEZI</name>
<dbReference type="AlphaFoldDB" id="A0A8E2EK78"/>
<reference evidence="4 5" key="1">
    <citation type="journal article" date="2016" name="Nat. Commun.">
        <title>Ectomycorrhizal ecology is imprinted in the genome of the dominant symbiotic fungus Cenococcum geophilum.</title>
        <authorList>
            <consortium name="DOE Joint Genome Institute"/>
            <person name="Peter M."/>
            <person name="Kohler A."/>
            <person name="Ohm R.A."/>
            <person name="Kuo A."/>
            <person name="Krutzmann J."/>
            <person name="Morin E."/>
            <person name="Arend M."/>
            <person name="Barry K.W."/>
            <person name="Binder M."/>
            <person name="Choi C."/>
            <person name="Clum A."/>
            <person name="Copeland A."/>
            <person name="Grisel N."/>
            <person name="Haridas S."/>
            <person name="Kipfer T."/>
            <person name="LaButti K."/>
            <person name="Lindquist E."/>
            <person name="Lipzen A."/>
            <person name="Maire R."/>
            <person name="Meier B."/>
            <person name="Mihaltcheva S."/>
            <person name="Molinier V."/>
            <person name="Murat C."/>
            <person name="Poggeler S."/>
            <person name="Quandt C.A."/>
            <person name="Sperisen C."/>
            <person name="Tritt A."/>
            <person name="Tisserant E."/>
            <person name="Crous P.W."/>
            <person name="Henrissat B."/>
            <person name="Nehls U."/>
            <person name="Egli S."/>
            <person name="Spatafora J.W."/>
            <person name="Grigoriev I.V."/>
            <person name="Martin F.M."/>
        </authorList>
    </citation>
    <scope>NUCLEOTIDE SEQUENCE [LARGE SCALE GENOMIC DNA]</scope>
    <source>
        <strain evidence="4 5">CBS 459.81</strain>
    </source>
</reference>
<dbReference type="GO" id="GO:0004674">
    <property type="term" value="F:protein serine/threonine kinase activity"/>
    <property type="evidence" value="ECO:0007669"/>
    <property type="project" value="UniProtKB-EC"/>
</dbReference>
<evidence type="ECO:0000256" key="1">
    <source>
        <dbReference type="ARBA" id="ARBA00012513"/>
    </source>
</evidence>
<accession>A0A8E2EK78</accession>
<comment type="catalytic activity">
    <reaction evidence="2">
        <text>L-threonyl-[protein] + ATP = O-phospho-L-threonyl-[protein] + ADP + H(+)</text>
        <dbReference type="Rhea" id="RHEA:46608"/>
        <dbReference type="Rhea" id="RHEA-COMP:11060"/>
        <dbReference type="Rhea" id="RHEA-COMP:11605"/>
        <dbReference type="ChEBI" id="CHEBI:15378"/>
        <dbReference type="ChEBI" id="CHEBI:30013"/>
        <dbReference type="ChEBI" id="CHEBI:30616"/>
        <dbReference type="ChEBI" id="CHEBI:61977"/>
        <dbReference type="ChEBI" id="CHEBI:456216"/>
        <dbReference type="EC" id="2.7.11.1"/>
    </reaction>
</comment>
<dbReference type="EMBL" id="KV744819">
    <property type="protein sequence ID" value="OCK85401.1"/>
    <property type="molecule type" value="Genomic_DNA"/>
</dbReference>
<evidence type="ECO:0000256" key="2">
    <source>
        <dbReference type="ARBA" id="ARBA00047899"/>
    </source>
</evidence>
<dbReference type="Gene3D" id="1.10.510.10">
    <property type="entry name" value="Transferase(Phosphotransferase) domain 1"/>
    <property type="match status" value="1"/>
</dbReference>
<comment type="catalytic activity">
    <reaction evidence="3">
        <text>L-seryl-[protein] + ATP = O-phospho-L-seryl-[protein] + ADP + H(+)</text>
        <dbReference type="Rhea" id="RHEA:17989"/>
        <dbReference type="Rhea" id="RHEA-COMP:9863"/>
        <dbReference type="Rhea" id="RHEA-COMP:11604"/>
        <dbReference type="ChEBI" id="CHEBI:15378"/>
        <dbReference type="ChEBI" id="CHEBI:29999"/>
        <dbReference type="ChEBI" id="CHEBI:30616"/>
        <dbReference type="ChEBI" id="CHEBI:83421"/>
        <dbReference type="ChEBI" id="CHEBI:456216"/>
        <dbReference type="EC" id="2.7.11.1"/>
    </reaction>
</comment>
<protein>
    <recommendedName>
        <fullName evidence="1">non-specific serine/threonine protein kinase</fullName>
        <ecNumber evidence="1">2.7.11.1</ecNumber>
    </recommendedName>
</protein>
<proteinExistence type="predicted"/>
<dbReference type="EC" id="2.7.11.1" evidence="1"/>
<evidence type="ECO:0000313" key="4">
    <source>
        <dbReference type="EMBL" id="OCK85401.1"/>
    </source>
</evidence>
<dbReference type="InterPro" id="IPR011009">
    <property type="entry name" value="Kinase-like_dom_sf"/>
</dbReference>
<evidence type="ECO:0000313" key="5">
    <source>
        <dbReference type="Proteomes" id="UP000250266"/>
    </source>
</evidence>
<organism evidence="4 5">
    <name type="scientific">Lepidopterella palustris CBS 459.81</name>
    <dbReference type="NCBI Taxonomy" id="1314670"/>
    <lineage>
        <taxon>Eukaryota</taxon>
        <taxon>Fungi</taxon>
        <taxon>Dikarya</taxon>
        <taxon>Ascomycota</taxon>
        <taxon>Pezizomycotina</taxon>
        <taxon>Dothideomycetes</taxon>
        <taxon>Pleosporomycetidae</taxon>
        <taxon>Mytilinidiales</taxon>
        <taxon>Argynnaceae</taxon>
        <taxon>Lepidopterella</taxon>
    </lineage>
</organism>
<evidence type="ECO:0000256" key="3">
    <source>
        <dbReference type="ARBA" id="ARBA00048679"/>
    </source>
</evidence>
<dbReference type="Proteomes" id="UP000250266">
    <property type="component" value="Unassembled WGS sequence"/>
</dbReference>
<dbReference type="InterPro" id="IPR008266">
    <property type="entry name" value="Tyr_kinase_AS"/>
</dbReference>
<dbReference type="SUPFAM" id="SSF56112">
    <property type="entry name" value="Protein kinase-like (PK-like)"/>
    <property type="match status" value="1"/>
</dbReference>
<dbReference type="PROSITE" id="PS00109">
    <property type="entry name" value="PROTEIN_KINASE_TYR"/>
    <property type="match status" value="1"/>
</dbReference>
<sequence length="240" mass="26752">MYPKIFHVKTSICDGEISTVFASELYGLSRRAITGRLFSSHTLILQSKMDLKFPYSDLQLGSLPYPVTVGSSGIVFKTTRKYGIQGASPLQPLSTDRLMLQPNSGLVSGIVRSTPPKQSNGRKKSTPFSLNLPIRKSPRVFYASLKGYSSSAWQFRCWNVFTKETSIKVCLPLKYRWRTEITSATAWLEKLGLCHDDLRPRNILLTDTNRIKLVGNLRAASRSGMTLGRSQSLTGLTNKA</sequence>
<keyword evidence="5" id="KW-1185">Reference proteome</keyword>
<gene>
    <name evidence="4" type="ORF">K432DRAFT_439279</name>
</gene>